<dbReference type="InterPro" id="IPR010998">
    <property type="entry name" value="Integrase_recombinase_N"/>
</dbReference>
<dbReference type="PANTHER" id="PTHR30349:SF64">
    <property type="entry name" value="PROPHAGE INTEGRASE INTD-RELATED"/>
    <property type="match status" value="1"/>
</dbReference>
<keyword evidence="4" id="KW-0233">DNA recombination</keyword>
<dbReference type="RefSeq" id="WP_010781912.1">
    <property type="nucleotide sequence ID" value="NZ_ASWH01000001.1"/>
</dbReference>
<dbReference type="InterPro" id="IPR050090">
    <property type="entry name" value="Tyrosine_recombinase_XerCD"/>
</dbReference>
<dbReference type="Proteomes" id="UP000014160">
    <property type="component" value="Unassembled WGS sequence"/>
</dbReference>
<dbReference type="InterPro" id="IPR002104">
    <property type="entry name" value="Integrase_catalytic"/>
</dbReference>
<dbReference type="OrthoDB" id="9803188at2"/>
<feature type="domain" description="Core-binding (CB)" evidence="7">
    <location>
        <begin position="66"/>
        <end position="148"/>
    </location>
</feature>
<dbReference type="GO" id="GO:0003677">
    <property type="term" value="F:DNA binding"/>
    <property type="evidence" value="ECO:0007669"/>
    <property type="project" value="UniProtKB-UniRule"/>
</dbReference>
<dbReference type="Proteomes" id="UP000013750">
    <property type="component" value="Unassembled WGS sequence"/>
</dbReference>
<comment type="caution">
    <text evidence="8">The sequence shown here is derived from an EMBL/GenBank/DDBJ whole genome shotgun (WGS) entry which is preliminary data.</text>
</comment>
<dbReference type="GO" id="GO:0015074">
    <property type="term" value="P:DNA integration"/>
    <property type="evidence" value="ECO:0007669"/>
    <property type="project" value="UniProtKB-KW"/>
</dbReference>
<sequence>MSKRGENIYKRKDHRWEGRYKKGRKENGKIHYGYIYGKNYTEVKERLMMEKAKYQTFIEVNGESTITYQEFCIAWLTKRKIILKKSTYATYLYKLNKYVFPYIGKIPLNQVTSDTIQTLVQTWINEGLQPSTIHVTYQIMKKPLHEAYLEEKITKYPCKNILLPKKKREKVHSISRADEKKLEYQAKKSPLSKGLPILLALKAGLRIGEIAALTWEDVDLNNRVIKIENTYQRIPKESSNAKSELLLASAKTLNSVRIIPIGADLYQLLKRRQNIAQGPYVCSETQRPREPRLITYHFHQLLKECGLKNIHFHQLRHTFATRCMEAQGNVTAISALLGHASTQMTLDIYTDADTTSLKETILKKEKAQN</sequence>
<dbReference type="PROSITE" id="PS51898">
    <property type="entry name" value="TYR_RECOMBINASE"/>
    <property type="match status" value="1"/>
</dbReference>
<dbReference type="EMBL" id="ASWH01000001">
    <property type="protein sequence ID" value="EOW81109.1"/>
    <property type="molecule type" value="Genomic_DNA"/>
</dbReference>
<proteinExistence type="inferred from homology"/>
<comment type="similarity">
    <text evidence="1">Belongs to the 'phage' integrase family.</text>
</comment>
<keyword evidence="2" id="KW-0229">DNA integration</keyword>
<evidence type="ECO:0000313" key="8">
    <source>
        <dbReference type="EMBL" id="EOI53616.1"/>
    </source>
</evidence>
<dbReference type="PATRIC" id="fig|1158614.3.peg.3549"/>
<gene>
    <name evidence="9" type="ORF">I592_00394</name>
    <name evidence="8" type="ORF">UKC_03568</name>
</gene>
<dbReference type="Pfam" id="PF14659">
    <property type="entry name" value="Phage_int_SAM_3"/>
    <property type="match status" value="1"/>
</dbReference>
<dbReference type="PANTHER" id="PTHR30349">
    <property type="entry name" value="PHAGE INTEGRASE-RELATED"/>
    <property type="match status" value="1"/>
</dbReference>
<evidence type="ECO:0000313" key="9">
    <source>
        <dbReference type="EMBL" id="EOW81109.1"/>
    </source>
</evidence>
<evidence type="ECO:0000313" key="10">
    <source>
        <dbReference type="Proteomes" id="UP000013750"/>
    </source>
</evidence>
<dbReference type="InterPro" id="IPR004107">
    <property type="entry name" value="Integrase_SAM-like_N"/>
</dbReference>
<reference evidence="8 10" key="1">
    <citation type="submission" date="2013-02" db="EMBL/GenBank/DDBJ databases">
        <title>The Genome Sequence of Enterococcus gilvus ATCC BAA-350.</title>
        <authorList>
            <consortium name="The Broad Institute Genome Sequencing Platform"/>
            <consortium name="The Broad Institute Genome Sequencing Center for Infectious Disease"/>
            <person name="Earl A.M."/>
            <person name="Gilmore M.S."/>
            <person name="Lebreton F."/>
            <person name="Walker B."/>
            <person name="Young S.K."/>
            <person name="Zeng Q."/>
            <person name="Gargeya S."/>
            <person name="Fitzgerald M."/>
            <person name="Haas B."/>
            <person name="Abouelleil A."/>
            <person name="Alvarado L."/>
            <person name="Arachchi H.M."/>
            <person name="Berlin A.M."/>
            <person name="Chapman S.B."/>
            <person name="Dewar J."/>
            <person name="Goldberg J."/>
            <person name="Griggs A."/>
            <person name="Gujja S."/>
            <person name="Hansen M."/>
            <person name="Howarth C."/>
            <person name="Imamovic A."/>
            <person name="Larimer J."/>
            <person name="McCowan C."/>
            <person name="Murphy C."/>
            <person name="Neiman D."/>
            <person name="Pearson M."/>
            <person name="Priest M."/>
            <person name="Roberts A."/>
            <person name="Saif S."/>
            <person name="Shea T."/>
            <person name="Sisk P."/>
            <person name="Sykes S."/>
            <person name="Wortman J."/>
            <person name="Nusbaum C."/>
            <person name="Birren B."/>
        </authorList>
    </citation>
    <scope>NUCLEOTIDE SEQUENCE [LARGE SCALE GENOMIC DNA]</scope>
    <source>
        <strain evidence="8 10">ATCC BAA-350</strain>
    </source>
</reference>
<dbReference type="InterPro" id="IPR013762">
    <property type="entry name" value="Integrase-like_cat_sf"/>
</dbReference>
<dbReference type="Gene3D" id="1.10.150.130">
    <property type="match status" value="1"/>
</dbReference>
<dbReference type="PROSITE" id="PS51900">
    <property type="entry name" value="CB"/>
    <property type="match status" value="1"/>
</dbReference>
<dbReference type="InterPro" id="IPR011010">
    <property type="entry name" value="DNA_brk_join_enz"/>
</dbReference>
<evidence type="ECO:0000313" key="11">
    <source>
        <dbReference type="Proteomes" id="UP000014160"/>
    </source>
</evidence>
<dbReference type="AlphaFoldDB" id="R2V7E8"/>
<keyword evidence="3 5" id="KW-0238">DNA-binding</keyword>
<evidence type="ECO:0000256" key="4">
    <source>
        <dbReference type="ARBA" id="ARBA00023172"/>
    </source>
</evidence>
<accession>R2V7E8</accession>
<feature type="domain" description="Tyr recombinase" evidence="6">
    <location>
        <begin position="169"/>
        <end position="362"/>
    </location>
</feature>
<protein>
    <recommendedName>
        <fullName evidence="12">Tyr recombinase domain-containing protein</fullName>
    </recommendedName>
</protein>
<dbReference type="SUPFAM" id="SSF56349">
    <property type="entry name" value="DNA breaking-rejoining enzymes"/>
    <property type="match status" value="1"/>
</dbReference>
<evidence type="ECO:0000256" key="2">
    <source>
        <dbReference type="ARBA" id="ARBA00022908"/>
    </source>
</evidence>
<evidence type="ECO:0000259" key="7">
    <source>
        <dbReference type="PROSITE" id="PS51900"/>
    </source>
</evidence>
<dbReference type="InterPro" id="IPR044068">
    <property type="entry name" value="CB"/>
</dbReference>
<dbReference type="CDD" id="cd01189">
    <property type="entry name" value="INT_ICEBs1_C_like"/>
    <property type="match status" value="1"/>
</dbReference>
<dbReference type="EMBL" id="AJDQ01000012">
    <property type="protein sequence ID" value="EOI53616.1"/>
    <property type="molecule type" value="Genomic_DNA"/>
</dbReference>
<reference evidence="9 11" key="2">
    <citation type="submission" date="2013-03" db="EMBL/GenBank/DDBJ databases">
        <title>The Genome Sequence of Enterococcus gilvus ATCC BAA-350 (PacBio/Illumina hybrid assembly).</title>
        <authorList>
            <consortium name="The Broad Institute Genomics Platform"/>
            <consortium name="The Broad Institute Genome Sequencing Center for Infectious Disease"/>
            <person name="Earl A."/>
            <person name="Russ C."/>
            <person name="Gilmore M."/>
            <person name="Surin D."/>
            <person name="Walker B."/>
            <person name="Young S."/>
            <person name="Zeng Q."/>
            <person name="Gargeya S."/>
            <person name="Fitzgerald M."/>
            <person name="Haas B."/>
            <person name="Abouelleil A."/>
            <person name="Allen A.W."/>
            <person name="Alvarado L."/>
            <person name="Arachchi H.M."/>
            <person name="Berlin A.M."/>
            <person name="Chapman S.B."/>
            <person name="Gainer-Dewar J."/>
            <person name="Goldberg J."/>
            <person name="Griggs A."/>
            <person name="Gujja S."/>
            <person name="Hansen M."/>
            <person name="Howarth C."/>
            <person name="Imamovic A."/>
            <person name="Ireland A."/>
            <person name="Larimer J."/>
            <person name="McCowan C."/>
            <person name="Murphy C."/>
            <person name="Pearson M."/>
            <person name="Poon T.W."/>
            <person name="Priest M."/>
            <person name="Roberts A."/>
            <person name="Saif S."/>
            <person name="Shea T."/>
            <person name="Sisk P."/>
            <person name="Sykes S."/>
            <person name="Wortman J."/>
            <person name="Nusbaum C."/>
            <person name="Birren B."/>
        </authorList>
    </citation>
    <scope>NUCLEOTIDE SEQUENCE [LARGE SCALE GENOMIC DNA]</scope>
    <source>
        <strain evidence="9 11">ATCC BAA-350</strain>
    </source>
</reference>
<evidence type="ECO:0008006" key="12">
    <source>
        <dbReference type="Google" id="ProtNLM"/>
    </source>
</evidence>
<dbReference type="HOGENOM" id="CLU_027562_17_1_9"/>
<evidence type="ECO:0000256" key="3">
    <source>
        <dbReference type="ARBA" id="ARBA00023125"/>
    </source>
</evidence>
<organism evidence="8 10">
    <name type="scientific">Enterococcus gilvus ATCC BAA-350</name>
    <dbReference type="NCBI Taxonomy" id="1158614"/>
    <lineage>
        <taxon>Bacteria</taxon>
        <taxon>Bacillati</taxon>
        <taxon>Bacillota</taxon>
        <taxon>Bacilli</taxon>
        <taxon>Lactobacillales</taxon>
        <taxon>Enterococcaceae</taxon>
        <taxon>Enterococcus</taxon>
    </lineage>
</organism>
<dbReference type="eggNOG" id="COG0582">
    <property type="taxonomic scope" value="Bacteria"/>
</dbReference>
<keyword evidence="11" id="KW-1185">Reference proteome</keyword>
<dbReference type="Pfam" id="PF00589">
    <property type="entry name" value="Phage_integrase"/>
    <property type="match status" value="1"/>
</dbReference>
<dbReference type="Gene3D" id="1.10.443.10">
    <property type="entry name" value="Intergrase catalytic core"/>
    <property type="match status" value="1"/>
</dbReference>
<evidence type="ECO:0000256" key="1">
    <source>
        <dbReference type="ARBA" id="ARBA00008857"/>
    </source>
</evidence>
<evidence type="ECO:0000256" key="5">
    <source>
        <dbReference type="PROSITE-ProRule" id="PRU01248"/>
    </source>
</evidence>
<name>R2V7E8_9ENTE</name>
<dbReference type="GO" id="GO:0006310">
    <property type="term" value="P:DNA recombination"/>
    <property type="evidence" value="ECO:0007669"/>
    <property type="project" value="UniProtKB-KW"/>
</dbReference>
<evidence type="ECO:0000259" key="6">
    <source>
        <dbReference type="PROSITE" id="PS51898"/>
    </source>
</evidence>